<evidence type="ECO:0000313" key="2">
    <source>
        <dbReference type="EMBL" id="JAH04561.1"/>
    </source>
</evidence>
<dbReference type="EMBL" id="GBXM01104016">
    <property type="protein sequence ID" value="JAH04561.1"/>
    <property type="molecule type" value="Transcribed_RNA"/>
</dbReference>
<keyword evidence="1" id="KW-0812">Transmembrane</keyword>
<accession>A0A0E9PIW7</accession>
<reference evidence="2" key="2">
    <citation type="journal article" date="2015" name="Fish Shellfish Immunol.">
        <title>Early steps in the European eel (Anguilla anguilla)-Vibrio vulnificus interaction in the gills: Role of the RtxA13 toxin.</title>
        <authorList>
            <person name="Callol A."/>
            <person name="Pajuelo D."/>
            <person name="Ebbesson L."/>
            <person name="Teles M."/>
            <person name="MacKenzie S."/>
            <person name="Amaro C."/>
        </authorList>
    </citation>
    <scope>NUCLEOTIDE SEQUENCE</scope>
</reference>
<dbReference type="AlphaFoldDB" id="A0A0E9PIW7"/>
<keyword evidence="1" id="KW-0472">Membrane</keyword>
<sequence>MAAPLANVHCTFIQVICIEMKLMLIGMAILVTKMNISV</sequence>
<keyword evidence="1" id="KW-1133">Transmembrane helix</keyword>
<name>A0A0E9PIW7_ANGAN</name>
<protein>
    <submittedName>
        <fullName evidence="2">Uncharacterized protein</fullName>
    </submittedName>
</protein>
<feature type="transmembrane region" description="Helical" evidence="1">
    <location>
        <begin position="12"/>
        <end position="32"/>
    </location>
</feature>
<organism evidence="2">
    <name type="scientific">Anguilla anguilla</name>
    <name type="common">European freshwater eel</name>
    <name type="synonym">Muraena anguilla</name>
    <dbReference type="NCBI Taxonomy" id="7936"/>
    <lineage>
        <taxon>Eukaryota</taxon>
        <taxon>Metazoa</taxon>
        <taxon>Chordata</taxon>
        <taxon>Craniata</taxon>
        <taxon>Vertebrata</taxon>
        <taxon>Euteleostomi</taxon>
        <taxon>Actinopterygii</taxon>
        <taxon>Neopterygii</taxon>
        <taxon>Teleostei</taxon>
        <taxon>Anguilliformes</taxon>
        <taxon>Anguillidae</taxon>
        <taxon>Anguilla</taxon>
    </lineage>
</organism>
<proteinExistence type="predicted"/>
<reference evidence="2" key="1">
    <citation type="submission" date="2014-11" db="EMBL/GenBank/DDBJ databases">
        <authorList>
            <person name="Amaro Gonzalez C."/>
        </authorList>
    </citation>
    <scope>NUCLEOTIDE SEQUENCE</scope>
</reference>
<evidence type="ECO:0000256" key="1">
    <source>
        <dbReference type="SAM" id="Phobius"/>
    </source>
</evidence>